<reference evidence="2" key="1">
    <citation type="submission" date="2014-05" db="EMBL/GenBank/DDBJ databases">
        <authorList>
            <consortium name="DOE Joint Genome Institute"/>
            <person name="Riley R."/>
            <person name="Mondo S.J."/>
            <person name="Sun H."/>
            <person name="Grigoriev I.V."/>
            <person name="Pawlowska A.T."/>
            <person name="Nordberg H.P."/>
            <person name="Cantor M.N."/>
            <person name="Hua S.X."/>
        </authorList>
    </citation>
    <scope>NUCLEOTIDE SEQUENCE</scope>
    <source>
        <strain evidence="2">ATCC 52813</strain>
    </source>
</reference>
<name>A0A2G4SVU9_RHIZD</name>
<gene>
    <name evidence="2" type="ORF">RHIMIDRAFT_126143</name>
    <name evidence="3" type="ORF">RHIMIDRAFT_126250</name>
</gene>
<evidence type="ECO:0000256" key="1">
    <source>
        <dbReference type="SAM" id="Phobius"/>
    </source>
</evidence>
<dbReference type="RefSeq" id="XP_023466605.1">
    <property type="nucleotide sequence ID" value="XM_023605473.1"/>
</dbReference>
<dbReference type="EMBL" id="KZ303848">
    <property type="protein sequence ID" value="PHZ12906.1"/>
    <property type="molecule type" value="Genomic_DNA"/>
</dbReference>
<organism evidence="2 4">
    <name type="scientific">Rhizopus microsporus ATCC 52813</name>
    <dbReference type="NCBI Taxonomy" id="1340429"/>
    <lineage>
        <taxon>Eukaryota</taxon>
        <taxon>Fungi</taxon>
        <taxon>Fungi incertae sedis</taxon>
        <taxon>Mucoromycota</taxon>
        <taxon>Mucoromycotina</taxon>
        <taxon>Mucoromycetes</taxon>
        <taxon>Mucorales</taxon>
        <taxon>Mucorineae</taxon>
        <taxon>Rhizopodaceae</taxon>
        <taxon>Rhizopus</taxon>
    </lineage>
</organism>
<dbReference type="AlphaFoldDB" id="A0A2G4SVU9"/>
<dbReference type="EMBL" id="KZ303848">
    <property type="protein sequence ID" value="PHZ12897.1"/>
    <property type="molecule type" value="Genomic_DNA"/>
</dbReference>
<keyword evidence="4" id="KW-1185">Reference proteome</keyword>
<dbReference type="Proteomes" id="UP000242254">
    <property type="component" value="Unassembled WGS sequence"/>
</dbReference>
<evidence type="ECO:0000313" key="3">
    <source>
        <dbReference type="EMBL" id="PHZ12906.1"/>
    </source>
</evidence>
<evidence type="ECO:0000313" key="2">
    <source>
        <dbReference type="EMBL" id="PHZ12897.1"/>
    </source>
</evidence>
<protein>
    <submittedName>
        <fullName evidence="2">Uncharacterized protein</fullName>
    </submittedName>
</protein>
<accession>A0A2G4SVU9</accession>
<feature type="transmembrane region" description="Helical" evidence="1">
    <location>
        <begin position="84"/>
        <end position="101"/>
    </location>
</feature>
<proteinExistence type="predicted"/>
<dbReference type="GeneID" id="35436463"/>
<evidence type="ECO:0000313" key="4">
    <source>
        <dbReference type="Proteomes" id="UP000242254"/>
    </source>
</evidence>
<keyword evidence="1" id="KW-0812">Transmembrane</keyword>
<keyword evidence="1" id="KW-1133">Transmembrane helix</keyword>
<sequence>MEHPSSCPTITTVTYVDPNDDNNDINKVPYIEDHQIEPIFCECCGVDISLFAFGVGFLLDQAHLNHNIHTINTHTHTHTHSPSLISYLFSMIPPLLLFLFSKRYPQCNTNDNSNNSNNRSILHAHMTFFYATFVTIIVTDILYSCT</sequence>
<keyword evidence="1" id="KW-0472">Membrane</keyword>
<reference evidence="2 4" key="2">
    <citation type="journal article" date="2016" name="Proc. Natl. Acad. Sci. U.S.A.">
        <title>Lipid metabolic changes in an early divergent fungus govern the establishment of a mutualistic symbiosis with endobacteria.</title>
        <authorList>
            <person name="Lastovetsky O.A."/>
            <person name="Gaspar M.L."/>
            <person name="Mondo S.J."/>
            <person name="LaButti K.M."/>
            <person name="Sandor L."/>
            <person name="Grigoriev I.V."/>
            <person name="Henry S.A."/>
            <person name="Pawlowska T.E."/>
        </authorList>
    </citation>
    <scope>NUCLEOTIDE SEQUENCE [LARGE SCALE GENOMIC DNA]</scope>
    <source>
        <strain evidence="2 4">ATCC 52813</strain>
    </source>
</reference>
<feature type="transmembrane region" description="Helical" evidence="1">
    <location>
        <begin position="121"/>
        <end position="143"/>
    </location>
</feature>